<organism evidence="2 3">
    <name type="scientific">Gossypium laxum</name>
    <dbReference type="NCBI Taxonomy" id="34288"/>
    <lineage>
        <taxon>Eukaryota</taxon>
        <taxon>Viridiplantae</taxon>
        <taxon>Streptophyta</taxon>
        <taxon>Embryophyta</taxon>
        <taxon>Tracheophyta</taxon>
        <taxon>Spermatophyta</taxon>
        <taxon>Magnoliopsida</taxon>
        <taxon>eudicotyledons</taxon>
        <taxon>Gunneridae</taxon>
        <taxon>Pentapetalae</taxon>
        <taxon>rosids</taxon>
        <taxon>malvids</taxon>
        <taxon>Malvales</taxon>
        <taxon>Malvaceae</taxon>
        <taxon>Malvoideae</taxon>
        <taxon>Gossypium</taxon>
    </lineage>
</organism>
<feature type="non-terminal residue" evidence="2">
    <location>
        <position position="401"/>
    </location>
</feature>
<sequence>MQNFDNAGASDSRSDGDRNTKKDKLLGGGAVIFGMACNDPSEGSESDFELLEGDNSEYYNRVLTQGPWIIYDQYLTVQPWTKDFTLSQPYPSVHSQRDLRDNDVVKTRKKLLGSRFMALNAVGEMGNGNGEADEGISGGKDKENVNKALGGNKAKVKEIPKEGLNFSNSAGRGGSAGLKSSMGLAKPTSFGSMGTVNLGSNLVDNSTGDGLDFEVDSQGDMDSGVQENINFGNFEENKTHYNPTFEELEGIGVLITDGVLDPGKHSAGCASVKFPRVFQEYNMENKHDIISLIEPRASGTKTDSIIVKLGSALFERLDRTLGNEAWVHNFPNNLITHLLKVKSHHKPLLLSLNLEVILLRGQPFQFLARWAEHPVFEYFVGVGECTASRRTPLEIKRRDAT</sequence>
<protein>
    <recommendedName>
        <fullName evidence="4">DUF4283 domain-containing protein</fullName>
    </recommendedName>
</protein>
<evidence type="ECO:0000313" key="2">
    <source>
        <dbReference type="EMBL" id="MBA0706156.1"/>
    </source>
</evidence>
<dbReference type="EMBL" id="JABEZV010000002">
    <property type="protein sequence ID" value="MBA0706156.1"/>
    <property type="molecule type" value="Genomic_DNA"/>
</dbReference>
<feature type="region of interest" description="Disordered" evidence="1">
    <location>
        <begin position="1"/>
        <end position="23"/>
    </location>
</feature>
<dbReference type="PANTHER" id="PTHR33710">
    <property type="entry name" value="BNAC02G09200D PROTEIN"/>
    <property type="match status" value="1"/>
</dbReference>
<proteinExistence type="predicted"/>
<keyword evidence="3" id="KW-1185">Reference proteome</keyword>
<dbReference type="Proteomes" id="UP000593574">
    <property type="component" value="Unassembled WGS sequence"/>
</dbReference>
<dbReference type="AlphaFoldDB" id="A0A7J8Z2U1"/>
<reference evidence="2 3" key="1">
    <citation type="journal article" date="2019" name="Genome Biol. Evol.">
        <title>Insights into the evolution of the New World diploid cottons (Gossypium, subgenus Houzingenia) based on genome sequencing.</title>
        <authorList>
            <person name="Grover C.E."/>
            <person name="Arick M.A. 2nd"/>
            <person name="Thrash A."/>
            <person name="Conover J.L."/>
            <person name="Sanders W.S."/>
            <person name="Peterson D.G."/>
            <person name="Frelichowski J.E."/>
            <person name="Scheffler J.A."/>
            <person name="Scheffler B.E."/>
            <person name="Wendel J.F."/>
        </authorList>
    </citation>
    <scope>NUCLEOTIDE SEQUENCE [LARGE SCALE GENOMIC DNA]</scope>
    <source>
        <strain evidence="2">4</strain>
        <tissue evidence="2">Leaf</tissue>
    </source>
</reference>
<evidence type="ECO:0000256" key="1">
    <source>
        <dbReference type="SAM" id="MobiDB-lite"/>
    </source>
</evidence>
<comment type="caution">
    <text evidence="2">The sequence shown here is derived from an EMBL/GenBank/DDBJ whole genome shotgun (WGS) entry which is preliminary data.</text>
</comment>
<accession>A0A7J8Z2U1</accession>
<evidence type="ECO:0008006" key="4">
    <source>
        <dbReference type="Google" id="ProtNLM"/>
    </source>
</evidence>
<feature type="compositionally biased region" description="Basic and acidic residues" evidence="1">
    <location>
        <begin position="12"/>
        <end position="23"/>
    </location>
</feature>
<gene>
    <name evidence="2" type="ORF">Golax_018282</name>
</gene>
<name>A0A7J8Z2U1_9ROSI</name>
<dbReference type="PANTHER" id="PTHR33710:SF77">
    <property type="entry name" value="DNASE I-LIKE SUPERFAMILY PROTEIN"/>
    <property type="match status" value="1"/>
</dbReference>
<feature type="compositionally biased region" description="Polar residues" evidence="1">
    <location>
        <begin position="1"/>
        <end position="11"/>
    </location>
</feature>
<evidence type="ECO:0000313" key="3">
    <source>
        <dbReference type="Proteomes" id="UP000593574"/>
    </source>
</evidence>